<dbReference type="PANTHER" id="PTHR33871:SF22">
    <property type="match status" value="1"/>
</dbReference>
<evidence type="ECO:0000256" key="1">
    <source>
        <dbReference type="SAM" id="MobiDB-lite"/>
    </source>
</evidence>
<dbReference type="EMBL" id="JASCZI010120831">
    <property type="protein sequence ID" value="MED6154945.1"/>
    <property type="molecule type" value="Genomic_DNA"/>
</dbReference>
<name>A0ABU6U2S3_9FABA</name>
<accession>A0ABU6U2S3</accession>
<proteinExistence type="predicted"/>
<reference evidence="2 3" key="1">
    <citation type="journal article" date="2023" name="Plants (Basel)">
        <title>Bridging the Gap: Combining Genomics and Transcriptomics Approaches to Understand Stylosanthes scabra, an Orphan Legume from the Brazilian Caatinga.</title>
        <authorList>
            <person name="Ferreira-Neto J.R.C."/>
            <person name="da Silva M.D."/>
            <person name="Binneck E."/>
            <person name="de Melo N.F."/>
            <person name="da Silva R.H."/>
            <person name="de Melo A.L.T.M."/>
            <person name="Pandolfi V."/>
            <person name="Bustamante F.O."/>
            <person name="Brasileiro-Vidal A.C."/>
            <person name="Benko-Iseppon A.M."/>
        </authorList>
    </citation>
    <scope>NUCLEOTIDE SEQUENCE [LARGE SCALE GENOMIC DNA]</scope>
    <source>
        <tissue evidence="2">Leaves</tissue>
    </source>
</reference>
<sequence>MGCCFSTTINTLNTKKDQNALKLHQPHPITTTPPPPPPPPVEEESVVKEVLSETPISKPQVSILTIETDTQFPKIQYSNCPIFNEAQEQVSLPLELEASHITQTCSISDSFFSTTATTTSTTVTGTETREDEATSKLRTVEATVQNLNRSQSKRSCDDAKSIGGGEQSFKSPARTLPEKRIPAIPRPARQRDSGQVHRDPGEGTGRRVRSPSAVGRFSGGNSGNQVKLRGNGSRRLAPVKSVVVGNGRKENDVVTHEESLENPHVSLECFIFL</sequence>
<protein>
    <submittedName>
        <fullName evidence="2">Uncharacterized protein</fullName>
    </submittedName>
</protein>
<feature type="compositionally biased region" description="Basic and acidic residues" evidence="1">
    <location>
        <begin position="189"/>
        <end position="205"/>
    </location>
</feature>
<dbReference type="Proteomes" id="UP001341840">
    <property type="component" value="Unassembled WGS sequence"/>
</dbReference>
<organism evidence="2 3">
    <name type="scientific">Stylosanthes scabra</name>
    <dbReference type="NCBI Taxonomy" id="79078"/>
    <lineage>
        <taxon>Eukaryota</taxon>
        <taxon>Viridiplantae</taxon>
        <taxon>Streptophyta</taxon>
        <taxon>Embryophyta</taxon>
        <taxon>Tracheophyta</taxon>
        <taxon>Spermatophyta</taxon>
        <taxon>Magnoliopsida</taxon>
        <taxon>eudicotyledons</taxon>
        <taxon>Gunneridae</taxon>
        <taxon>Pentapetalae</taxon>
        <taxon>rosids</taxon>
        <taxon>fabids</taxon>
        <taxon>Fabales</taxon>
        <taxon>Fabaceae</taxon>
        <taxon>Papilionoideae</taxon>
        <taxon>50 kb inversion clade</taxon>
        <taxon>dalbergioids sensu lato</taxon>
        <taxon>Dalbergieae</taxon>
        <taxon>Pterocarpus clade</taxon>
        <taxon>Stylosanthes</taxon>
    </lineage>
</organism>
<evidence type="ECO:0000313" key="3">
    <source>
        <dbReference type="Proteomes" id="UP001341840"/>
    </source>
</evidence>
<comment type="caution">
    <text evidence="2">The sequence shown here is derived from an EMBL/GenBank/DDBJ whole genome shotgun (WGS) entry which is preliminary data.</text>
</comment>
<keyword evidence="3" id="KW-1185">Reference proteome</keyword>
<evidence type="ECO:0000313" key="2">
    <source>
        <dbReference type="EMBL" id="MED6154945.1"/>
    </source>
</evidence>
<feature type="region of interest" description="Disordered" evidence="1">
    <location>
        <begin position="146"/>
        <end position="238"/>
    </location>
</feature>
<gene>
    <name evidence="2" type="ORF">PIB30_001086</name>
</gene>
<dbReference type="PANTHER" id="PTHR33871">
    <property type="entry name" value="OS05G0503100 PROTEIN-RELATED"/>
    <property type="match status" value="1"/>
</dbReference>